<evidence type="ECO:0000313" key="2">
    <source>
        <dbReference type="Proteomes" id="UP001642484"/>
    </source>
</evidence>
<gene>
    <name evidence="1" type="ORF">CCMP2556_LOCUS41009</name>
</gene>
<sequence length="85" mass="9451">MMVASAERISPLAAFWGRVLSHESLQHAIDREADRGETGEYAIKMVDKKMVQVRDRSKGVLTERQMLLELEHPGIATASTTEPTA</sequence>
<accession>A0ABP0Q7R0</accession>
<evidence type="ECO:0000313" key="1">
    <source>
        <dbReference type="EMBL" id="CAK9084271.1"/>
    </source>
</evidence>
<name>A0ABP0Q7R0_9DINO</name>
<dbReference type="Proteomes" id="UP001642484">
    <property type="component" value="Unassembled WGS sequence"/>
</dbReference>
<proteinExistence type="predicted"/>
<keyword evidence="2" id="KW-1185">Reference proteome</keyword>
<comment type="caution">
    <text evidence="1">The sequence shown here is derived from an EMBL/GenBank/DDBJ whole genome shotgun (WGS) entry which is preliminary data.</text>
</comment>
<dbReference type="Gene3D" id="3.30.200.20">
    <property type="entry name" value="Phosphorylase Kinase, domain 1"/>
    <property type="match status" value="1"/>
</dbReference>
<organism evidence="1 2">
    <name type="scientific">Durusdinium trenchii</name>
    <dbReference type="NCBI Taxonomy" id="1381693"/>
    <lineage>
        <taxon>Eukaryota</taxon>
        <taxon>Sar</taxon>
        <taxon>Alveolata</taxon>
        <taxon>Dinophyceae</taxon>
        <taxon>Suessiales</taxon>
        <taxon>Symbiodiniaceae</taxon>
        <taxon>Durusdinium</taxon>
    </lineage>
</organism>
<reference evidence="1 2" key="1">
    <citation type="submission" date="2024-02" db="EMBL/GenBank/DDBJ databases">
        <authorList>
            <person name="Chen Y."/>
            <person name="Shah S."/>
            <person name="Dougan E. K."/>
            <person name="Thang M."/>
            <person name="Chan C."/>
        </authorList>
    </citation>
    <scope>NUCLEOTIDE SEQUENCE [LARGE SCALE GENOMIC DNA]</scope>
</reference>
<protein>
    <submittedName>
        <fullName evidence="1">Uncharacterized protein</fullName>
    </submittedName>
</protein>
<dbReference type="EMBL" id="CAXAMN010024162">
    <property type="protein sequence ID" value="CAK9084271.1"/>
    <property type="molecule type" value="Genomic_DNA"/>
</dbReference>